<accession>A0A1N7MRP7</accession>
<name>A0A1N7MRP7_9BACL</name>
<proteinExistence type="predicted"/>
<reference evidence="3" key="1">
    <citation type="submission" date="2017-01" db="EMBL/GenBank/DDBJ databases">
        <authorList>
            <person name="Varghese N."/>
            <person name="Submissions S."/>
        </authorList>
    </citation>
    <scope>NUCLEOTIDE SEQUENCE [LARGE SCALE GENOMIC DNA]</scope>
    <source>
        <strain evidence="3">DSM 16176</strain>
    </source>
</reference>
<evidence type="ECO:0000256" key="1">
    <source>
        <dbReference type="SAM" id="Coils"/>
    </source>
</evidence>
<protein>
    <submittedName>
        <fullName evidence="2">Uncharacterized protein</fullName>
    </submittedName>
</protein>
<keyword evidence="1" id="KW-0175">Coiled coil</keyword>
<dbReference type="Proteomes" id="UP000186156">
    <property type="component" value="Unassembled WGS sequence"/>
</dbReference>
<dbReference type="RefSeq" id="WP_159437306.1">
    <property type="nucleotide sequence ID" value="NZ_FTOO01000006.1"/>
</dbReference>
<evidence type="ECO:0000313" key="2">
    <source>
        <dbReference type="EMBL" id="SIS88519.1"/>
    </source>
</evidence>
<feature type="coiled-coil region" evidence="1">
    <location>
        <begin position="3"/>
        <end position="30"/>
    </location>
</feature>
<dbReference type="STRING" id="252246.SAMN05421799_10642"/>
<dbReference type="OrthoDB" id="9896151at2"/>
<dbReference type="EMBL" id="FTOO01000006">
    <property type="protein sequence ID" value="SIS88519.1"/>
    <property type="molecule type" value="Genomic_DNA"/>
</dbReference>
<organism evidence="2 3">
    <name type="scientific">Alicyclobacillus vulcanalis</name>
    <dbReference type="NCBI Taxonomy" id="252246"/>
    <lineage>
        <taxon>Bacteria</taxon>
        <taxon>Bacillati</taxon>
        <taxon>Bacillota</taxon>
        <taxon>Bacilli</taxon>
        <taxon>Bacillales</taxon>
        <taxon>Alicyclobacillaceae</taxon>
        <taxon>Alicyclobacillus</taxon>
    </lineage>
</organism>
<sequence length="56" mass="6389">MRSDDIKNQIDKLKQEVTELKAEIHDRLEAIKHLLAVYDAMVDEETKANASGPNPR</sequence>
<keyword evidence="3" id="KW-1185">Reference proteome</keyword>
<evidence type="ECO:0000313" key="3">
    <source>
        <dbReference type="Proteomes" id="UP000186156"/>
    </source>
</evidence>
<gene>
    <name evidence="2" type="ORF">SAMN05421799_10642</name>
</gene>
<dbReference type="AlphaFoldDB" id="A0A1N7MRP7"/>